<dbReference type="OrthoDB" id="185373at2759"/>
<gene>
    <name evidence="3" type="ORF">VE01_03764</name>
</gene>
<dbReference type="InterPro" id="IPR011990">
    <property type="entry name" value="TPR-like_helical_dom_sf"/>
</dbReference>
<dbReference type="Gene3D" id="1.25.40.10">
    <property type="entry name" value="Tetratricopeptide repeat domain"/>
    <property type="match status" value="1"/>
</dbReference>
<dbReference type="AlphaFoldDB" id="A0A1B8GQY0"/>
<reference evidence="3 4" key="1">
    <citation type="submission" date="2016-03" db="EMBL/GenBank/DDBJ databases">
        <title>Comparative genomics of Pseudogymnoascus destructans, the fungus causing white-nose syndrome of bats.</title>
        <authorList>
            <person name="Palmer J.M."/>
            <person name="Drees K.P."/>
            <person name="Foster J.T."/>
            <person name="Lindner D.L."/>
        </authorList>
    </citation>
    <scope>NUCLEOTIDE SEQUENCE [LARGE SCALE GENOMIC DNA]</scope>
    <source>
        <strain evidence="3 4">UAMH 10579</strain>
    </source>
</reference>
<feature type="region of interest" description="Disordered" evidence="2">
    <location>
        <begin position="183"/>
        <end position="203"/>
    </location>
</feature>
<evidence type="ECO:0000313" key="4">
    <source>
        <dbReference type="Proteomes" id="UP000091956"/>
    </source>
</evidence>
<proteinExistence type="predicted"/>
<protein>
    <recommendedName>
        <fullName evidence="5">Pentacotripeptide-repeat region of PRORP domain-containing protein</fullName>
    </recommendedName>
</protein>
<dbReference type="Proteomes" id="UP000091956">
    <property type="component" value="Unassembled WGS sequence"/>
</dbReference>
<keyword evidence="4" id="KW-1185">Reference proteome</keyword>
<sequence>MLALWSRTVQASRSCQCGPCLQAGARIARTTSGGTAAAARRRLRPSDVFTASFSAMLATAAVYDTRRKDERLLQWDQAIEEVRSGKDLASISTPGRVSIGKAADEESNIMGNEVEEYTPDANICRKLEEGATTVRKLMSFVPMPILEAPQSTPRRRESMTPVWDELEGMLWESVQESGNWNNINQANRREGSTKERSPVAVESDRRLLEGNEFAASTMSHWDPRTTYQLDRLARNVNALVHELWQATSMGQKGTARRGVGTDAGMDAEMEARSEIRRLTELMMPMLDGTTAAPDYPRVGTVGSNSDSQSLNATLDSITKTLGFKERNYDLMIAKICYNLLTSTSVPNAATYELLIRAFTKLRQPELAEVVVHQFKNNGLRPDEGILSAILMHYGMSRDPEKFYTTVRQMAGLEDGLGFERHHIFDLTKPTVQKWALDTDVIHRDGYLQEKAHRNSDIFESLIRGCMTFHNLDGALRYLKTAIKEGCYVRTQVFADIVYYSLTCPERTSALLRIVTALSWQFGKKEKPGGGLDYNSDVRGKIHDVLEACGLGSALSGAADAAEVIQDVQHPLARYIYPEQFAAMIRHFHAEEAKDMASYRARRVSLPFRERIRGEGEVSRMRVEEIPREFGGMLMADLPSFVKISKLVEEEGGGEDGGVFVAPPSLVEVVEEARSNFRPMAATSYCVGGLGEEEYAEEGPLAGCF</sequence>
<name>A0A1B8GQY0_9PEZI</name>
<evidence type="ECO:0000256" key="1">
    <source>
        <dbReference type="PROSITE-ProRule" id="PRU00708"/>
    </source>
</evidence>
<dbReference type="InterPro" id="IPR002885">
    <property type="entry name" value="PPR_rpt"/>
</dbReference>
<evidence type="ECO:0000313" key="3">
    <source>
        <dbReference type="EMBL" id="OBT98239.1"/>
    </source>
</evidence>
<feature type="repeat" description="PPR" evidence="1">
    <location>
        <begin position="347"/>
        <end position="381"/>
    </location>
</feature>
<reference evidence="4" key="2">
    <citation type="journal article" date="2018" name="Nat. Commun.">
        <title>Extreme sensitivity to ultraviolet light in the fungal pathogen causing white-nose syndrome of bats.</title>
        <authorList>
            <person name="Palmer J.M."/>
            <person name="Drees K.P."/>
            <person name="Foster J.T."/>
            <person name="Lindner D.L."/>
        </authorList>
    </citation>
    <scope>NUCLEOTIDE SEQUENCE [LARGE SCALE GENOMIC DNA]</scope>
    <source>
        <strain evidence="4">UAMH 10579</strain>
    </source>
</reference>
<dbReference type="EMBL" id="KV460218">
    <property type="protein sequence ID" value="OBT98239.1"/>
    <property type="molecule type" value="Genomic_DNA"/>
</dbReference>
<evidence type="ECO:0008006" key="5">
    <source>
        <dbReference type="Google" id="ProtNLM"/>
    </source>
</evidence>
<organism evidence="3 4">
    <name type="scientific">Pseudogymnoascus verrucosus</name>
    <dbReference type="NCBI Taxonomy" id="342668"/>
    <lineage>
        <taxon>Eukaryota</taxon>
        <taxon>Fungi</taxon>
        <taxon>Dikarya</taxon>
        <taxon>Ascomycota</taxon>
        <taxon>Pezizomycotina</taxon>
        <taxon>Leotiomycetes</taxon>
        <taxon>Thelebolales</taxon>
        <taxon>Thelebolaceae</taxon>
        <taxon>Pseudogymnoascus</taxon>
    </lineage>
</organism>
<dbReference type="NCBIfam" id="TIGR00756">
    <property type="entry name" value="PPR"/>
    <property type="match status" value="1"/>
</dbReference>
<feature type="compositionally biased region" description="Basic and acidic residues" evidence="2">
    <location>
        <begin position="187"/>
        <end position="203"/>
    </location>
</feature>
<accession>A0A1B8GQY0</accession>
<dbReference type="RefSeq" id="XP_018131972.1">
    <property type="nucleotide sequence ID" value="XM_018273247.2"/>
</dbReference>
<dbReference type="PROSITE" id="PS51375">
    <property type="entry name" value="PPR"/>
    <property type="match status" value="1"/>
</dbReference>
<evidence type="ECO:0000256" key="2">
    <source>
        <dbReference type="SAM" id="MobiDB-lite"/>
    </source>
</evidence>
<dbReference type="GeneID" id="28837150"/>
<dbReference type="STRING" id="342668.A0A1B8GQY0"/>